<dbReference type="EMBL" id="WBVQ01000002">
    <property type="protein sequence ID" value="KAB2815523.1"/>
    <property type="molecule type" value="Genomic_DNA"/>
</dbReference>
<comment type="catalytic activity">
    <reaction evidence="2">
        <text>(7R,8S)-7,8-diammoniononanoate + CO2 + ATP = (4R,5S)-dethiobiotin + ADP + phosphate + 3 H(+)</text>
        <dbReference type="Rhea" id="RHEA:15805"/>
        <dbReference type="ChEBI" id="CHEBI:15378"/>
        <dbReference type="ChEBI" id="CHEBI:16526"/>
        <dbReference type="ChEBI" id="CHEBI:30616"/>
        <dbReference type="ChEBI" id="CHEBI:43474"/>
        <dbReference type="ChEBI" id="CHEBI:149469"/>
        <dbReference type="ChEBI" id="CHEBI:149473"/>
        <dbReference type="ChEBI" id="CHEBI:456216"/>
        <dbReference type="EC" id="6.3.3.3"/>
    </reaction>
</comment>
<keyword evidence="2" id="KW-0479">Metal-binding</keyword>
<keyword evidence="2" id="KW-0460">Magnesium</keyword>
<feature type="binding site" evidence="2">
    <location>
        <position position="98"/>
    </location>
    <ligand>
        <name>Mg(2+)</name>
        <dbReference type="ChEBI" id="CHEBI:18420"/>
    </ligand>
</feature>
<dbReference type="UniPathway" id="UPA00078">
    <property type="reaction ID" value="UER00161"/>
</dbReference>
<comment type="pathway">
    <text evidence="2">Cofactor biosynthesis; biotin biosynthesis; biotin from 7,8-diaminononanoate: step 1/2.</text>
</comment>
<dbReference type="Pfam" id="PF13500">
    <property type="entry name" value="AAA_26"/>
    <property type="match status" value="1"/>
</dbReference>
<dbReference type="NCBIfam" id="TIGR00347">
    <property type="entry name" value="bioD"/>
    <property type="match status" value="1"/>
</dbReference>
<dbReference type="AlphaFoldDB" id="A0A6L3ZCE1"/>
<dbReference type="EC" id="6.3.3.3" evidence="2"/>
<sequence>MKTVFLTGIHTDAGKTVASAIICKALKADYWKPIQSGYPEDSDTRTVKTLVGETEIAFHPESYTLKAPLSPHTAADQEGIRIDLNKVVRPRANRLLIEGAGGLLVPLNEKDTIVNLLKPEDRVILVSRHYLGSINHTLLSVALLNNLGFKPGIIFVGNPNPSTEDAILSLGDCEHIGRIEETDQVDANFVAAQSVLLQKKLEEWLEE</sequence>
<feature type="binding site" evidence="2">
    <location>
        <begin position="12"/>
        <end position="17"/>
    </location>
    <ligand>
        <name>ATP</name>
        <dbReference type="ChEBI" id="CHEBI:30616"/>
    </ligand>
</feature>
<dbReference type="HAMAP" id="MF_00336">
    <property type="entry name" value="BioD"/>
    <property type="match status" value="1"/>
</dbReference>
<dbReference type="GO" id="GO:0005524">
    <property type="term" value="F:ATP binding"/>
    <property type="evidence" value="ECO:0007669"/>
    <property type="project" value="UniProtKB-UniRule"/>
</dbReference>
<comment type="subunit">
    <text evidence="2">Homodimer.</text>
</comment>
<feature type="binding site" evidence="2">
    <location>
        <begin position="98"/>
        <end position="101"/>
    </location>
    <ligand>
        <name>ATP</name>
        <dbReference type="ChEBI" id="CHEBI:30616"/>
    </ligand>
</feature>
<dbReference type="InterPro" id="IPR027417">
    <property type="entry name" value="P-loop_NTPase"/>
</dbReference>
<name>A0A6L3ZCE1_9FLAO</name>
<dbReference type="GO" id="GO:0005829">
    <property type="term" value="C:cytosol"/>
    <property type="evidence" value="ECO:0007669"/>
    <property type="project" value="TreeGrafter"/>
</dbReference>
<keyword evidence="2" id="KW-0547">Nucleotide-binding</keyword>
<comment type="similarity">
    <text evidence="2">Belongs to the dethiobiotin synthetase family.</text>
</comment>
<dbReference type="Gene3D" id="3.40.50.300">
    <property type="entry name" value="P-loop containing nucleotide triphosphate hydrolases"/>
    <property type="match status" value="1"/>
</dbReference>
<dbReference type="PANTHER" id="PTHR43210">
    <property type="entry name" value="DETHIOBIOTIN SYNTHETASE"/>
    <property type="match status" value="1"/>
</dbReference>
<evidence type="ECO:0000313" key="4">
    <source>
        <dbReference type="Proteomes" id="UP000484164"/>
    </source>
</evidence>
<evidence type="ECO:0000256" key="2">
    <source>
        <dbReference type="HAMAP-Rule" id="MF_00336"/>
    </source>
</evidence>
<dbReference type="InterPro" id="IPR004472">
    <property type="entry name" value="DTB_synth_BioD"/>
</dbReference>
<dbReference type="GO" id="GO:0004141">
    <property type="term" value="F:dethiobiotin synthase activity"/>
    <property type="evidence" value="ECO:0007669"/>
    <property type="project" value="UniProtKB-UniRule"/>
</dbReference>
<dbReference type="Proteomes" id="UP000484164">
    <property type="component" value="Unassembled WGS sequence"/>
</dbReference>
<feature type="binding site" evidence="2">
    <location>
        <position position="43"/>
    </location>
    <ligand>
        <name>ATP</name>
        <dbReference type="ChEBI" id="CHEBI:30616"/>
    </ligand>
</feature>
<accession>A0A6L3ZCE1</accession>
<evidence type="ECO:0000256" key="1">
    <source>
        <dbReference type="ARBA" id="ARBA00022756"/>
    </source>
</evidence>
<dbReference type="CDD" id="cd03109">
    <property type="entry name" value="DTBS"/>
    <property type="match status" value="1"/>
</dbReference>
<dbReference type="SUPFAM" id="SSF52540">
    <property type="entry name" value="P-loop containing nucleoside triphosphate hydrolases"/>
    <property type="match status" value="1"/>
</dbReference>
<comment type="function">
    <text evidence="2">Catalyzes a mechanistically unusual reaction, the ATP-dependent insertion of CO2 between the N7 and N8 nitrogen atoms of 7,8-diaminopelargonic acid (DAPA, also called 7,8-diammoniononanoate) to form a ureido ring.</text>
</comment>
<dbReference type="PANTHER" id="PTHR43210:SF5">
    <property type="entry name" value="DETHIOBIOTIN SYNTHETASE"/>
    <property type="match status" value="1"/>
</dbReference>
<comment type="caution">
    <text evidence="3">The sequence shown here is derived from an EMBL/GenBank/DDBJ whole genome shotgun (WGS) entry which is preliminary data.</text>
</comment>
<keyword evidence="2 3" id="KW-0436">Ligase</keyword>
<evidence type="ECO:0000313" key="3">
    <source>
        <dbReference type="EMBL" id="KAB2815523.1"/>
    </source>
</evidence>
<feature type="active site" evidence="2">
    <location>
        <position position="32"/>
    </location>
</feature>
<comment type="cofactor">
    <cofactor evidence="2">
        <name>Mg(2+)</name>
        <dbReference type="ChEBI" id="CHEBI:18420"/>
    </cofactor>
</comment>
<feature type="binding site" evidence="2">
    <location>
        <position position="180"/>
    </location>
    <ligand>
        <name>ATP</name>
        <dbReference type="ChEBI" id="CHEBI:30616"/>
    </ligand>
</feature>
<dbReference type="GO" id="GO:0009102">
    <property type="term" value="P:biotin biosynthetic process"/>
    <property type="evidence" value="ECO:0007669"/>
    <property type="project" value="UniProtKB-UniRule"/>
</dbReference>
<comment type="caution">
    <text evidence="2">Lacks conserved residue(s) required for the propagation of feature annotation.</text>
</comment>
<keyword evidence="4" id="KW-1185">Reference proteome</keyword>
<feature type="binding site" evidence="2">
    <location>
        <position position="16"/>
    </location>
    <ligand>
        <name>Mg(2+)</name>
        <dbReference type="ChEBI" id="CHEBI:18420"/>
    </ligand>
</feature>
<reference evidence="3 4" key="1">
    <citation type="submission" date="2019-10" db="EMBL/GenBank/DDBJ databases">
        <title>Genome sequence of Phaeocystidibacter marisrubri JCM30614 (type strain).</title>
        <authorList>
            <person name="Bowman J.P."/>
        </authorList>
    </citation>
    <scope>NUCLEOTIDE SEQUENCE [LARGE SCALE GENOMIC DNA]</scope>
    <source>
        <strain evidence="3 4">JCM 30614</strain>
    </source>
</reference>
<dbReference type="RefSeq" id="WP_151692953.1">
    <property type="nucleotide sequence ID" value="NZ_BMGX01000001.1"/>
</dbReference>
<feature type="binding site" evidence="2">
    <location>
        <position position="36"/>
    </location>
    <ligand>
        <name>substrate</name>
    </ligand>
</feature>
<keyword evidence="2" id="KW-0067">ATP-binding</keyword>
<keyword evidence="2" id="KW-0963">Cytoplasm</keyword>
<feature type="binding site" evidence="2">
    <location>
        <begin position="157"/>
        <end position="158"/>
    </location>
    <ligand>
        <name>ATP</name>
        <dbReference type="ChEBI" id="CHEBI:30616"/>
    </ligand>
</feature>
<comment type="subcellular location">
    <subcellularLocation>
        <location evidence="2">Cytoplasm</location>
    </subcellularLocation>
</comment>
<organism evidence="3 4">
    <name type="scientific">Phaeocystidibacter marisrubri</name>
    <dbReference type="NCBI Taxonomy" id="1577780"/>
    <lineage>
        <taxon>Bacteria</taxon>
        <taxon>Pseudomonadati</taxon>
        <taxon>Bacteroidota</taxon>
        <taxon>Flavobacteriia</taxon>
        <taxon>Flavobacteriales</taxon>
        <taxon>Phaeocystidibacteraceae</taxon>
        <taxon>Phaeocystidibacter</taxon>
    </lineage>
</organism>
<proteinExistence type="inferred from homology"/>
<dbReference type="OrthoDB" id="9802097at2"/>
<gene>
    <name evidence="2 3" type="primary">bioD</name>
    <name evidence="3" type="ORF">F8C82_07410</name>
</gene>
<keyword evidence="1 2" id="KW-0093">Biotin biosynthesis</keyword>
<protein>
    <recommendedName>
        <fullName evidence="2">ATP-dependent dethiobiotin synthetase BioD</fullName>
        <ecNumber evidence="2">6.3.3.3</ecNumber>
    </recommendedName>
    <alternativeName>
        <fullName evidence="2">DTB synthetase</fullName>
        <shortName evidence="2">DTBS</shortName>
    </alternativeName>
    <alternativeName>
        <fullName evidence="2">Dethiobiotin synthase</fullName>
    </alternativeName>
</protein>
<dbReference type="GO" id="GO:0000287">
    <property type="term" value="F:magnesium ion binding"/>
    <property type="evidence" value="ECO:0007669"/>
    <property type="project" value="UniProtKB-UniRule"/>
</dbReference>
<feature type="binding site" evidence="2">
    <location>
        <position position="43"/>
    </location>
    <ligand>
        <name>Mg(2+)</name>
        <dbReference type="ChEBI" id="CHEBI:18420"/>
    </ligand>
</feature>